<dbReference type="PANTHER" id="PTHR31157">
    <property type="entry name" value="SCP DOMAIN-CONTAINING PROTEIN"/>
    <property type="match status" value="1"/>
</dbReference>
<dbReference type="EMBL" id="MG205643">
    <property type="protein sequence ID" value="AUO31807.1"/>
    <property type="molecule type" value="Genomic_DNA"/>
</dbReference>
<name>A0A2I6SWB0_PARSO</name>
<dbReference type="AlphaFoldDB" id="A0A2I6SWB0"/>
<organism evidence="2">
    <name type="scientific">Paraclostridium sordellii</name>
    <name type="common">Clostridium sordellii</name>
    <dbReference type="NCBI Taxonomy" id="1505"/>
    <lineage>
        <taxon>Bacteria</taxon>
        <taxon>Bacillati</taxon>
        <taxon>Bacillota</taxon>
        <taxon>Clostridia</taxon>
        <taxon>Peptostreptococcales</taxon>
        <taxon>Peptostreptococcaceae</taxon>
        <taxon>Paraclostridium</taxon>
    </lineage>
</organism>
<dbReference type="PANTHER" id="PTHR31157:SF1">
    <property type="entry name" value="SCP DOMAIN-CONTAINING PROTEIN"/>
    <property type="match status" value="1"/>
</dbReference>
<keyword evidence="2" id="KW-0614">Plasmid</keyword>
<evidence type="ECO:0000313" key="2">
    <source>
        <dbReference type="EMBL" id="AUO31807.1"/>
    </source>
</evidence>
<sequence>MSGLSQETFNALNAFRQANGVAPLAYSSSEQSRANAQAEYNARTKTFGHDFDQISLGSGVADAQAYINQWANSEGHKNSMLDEMNTRGAVSVYKDSEGNYFVVASFGYDW</sequence>
<feature type="domain" description="SCP" evidence="1">
    <location>
        <begin position="9"/>
        <end position="103"/>
    </location>
</feature>
<protein>
    <recommendedName>
        <fullName evidence="1">SCP domain-containing protein</fullName>
    </recommendedName>
</protein>
<dbReference type="Pfam" id="PF00188">
    <property type="entry name" value="CAP"/>
    <property type="match status" value="1"/>
</dbReference>
<accession>A0A2I6SWB0</accession>
<proteinExistence type="predicted"/>
<reference evidence="2" key="1">
    <citation type="submission" date="2017-10" db="EMBL/GenBank/DDBJ databases">
        <title>Conjugative transfer of the toxin plasmid of Clostridium sordellii.</title>
        <authorList>
            <person name="Vidor C.J."/>
            <person name="Awad M."/>
            <person name="Lyras D."/>
        </authorList>
    </citation>
    <scope>NUCLEOTIDE SEQUENCE</scope>
    <source>
        <strain evidence="2">S0804018</strain>
        <plasmid evidence="2">pCS1-5</plasmid>
    </source>
</reference>
<dbReference type="InterPro" id="IPR035940">
    <property type="entry name" value="CAP_sf"/>
</dbReference>
<dbReference type="InterPro" id="IPR014044">
    <property type="entry name" value="CAP_dom"/>
</dbReference>
<dbReference type="CDD" id="cd05379">
    <property type="entry name" value="CAP_bacterial"/>
    <property type="match status" value="1"/>
</dbReference>
<dbReference type="Gene3D" id="3.40.33.10">
    <property type="entry name" value="CAP"/>
    <property type="match status" value="2"/>
</dbReference>
<geneLocation type="plasmid" evidence="2">
    <name>pCS1-5</name>
</geneLocation>
<evidence type="ECO:0000259" key="1">
    <source>
        <dbReference type="Pfam" id="PF00188"/>
    </source>
</evidence>
<dbReference type="SUPFAM" id="SSF55797">
    <property type="entry name" value="PR-1-like"/>
    <property type="match status" value="1"/>
</dbReference>